<dbReference type="Proteomes" id="UP000003919">
    <property type="component" value="Chromosome"/>
</dbReference>
<dbReference type="RefSeq" id="WP_008200654.1">
    <property type="nucleotide sequence ID" value="NZ_CM001023.1"/>
</dbReference>
<evidence type="ECO:0000313" key="2">
    <source>
        <dbReference type="Proteomes" id="UP000003919"/>
    </source>
</evidence>
<dbReference type="AlphaFoldDB" id="A3HSK4"/>
<evidence type="ECO:0000313" key="1">
    <source>
        <dbReference type="EMBL" id="EAZ82822.1"/>
    </source>
</evidence>
<gene>
    <name evidence="1" type="ORF">ALPR1_11415</name>
</gene>
<reference evidence="1 2" key="1">
    <citation type="journal article" date="2011" name="J. Bacteriol.">
        <title>Complete genome sequence of Algoriphagus sp. PR1, bacterial prey of a colony-forming choanoflagellate.</title>
        <authorList>
            <person name="Alegado R.A."/>
            <person name="Ferriera S."/>
            <person name="Nusbaum C."/>
            <person name="Young S.K."/>
            <person name="Zeng Q."/>
            <person name="Imamovic A."/>
            <person name="Fairclough S.R."/>
            <person name="King N."/>
        </authorList>
    </citation>
    <scope>NUCLEOTIDE SEQUENCE [LARGE SCALE GENOMIC DNA]</scope>
    <source>
        <strain evidence="1 2">PR1</strain>
    </source>
</reference>
<dbReference type="EMBL" id="AAXU02000001">
    <property type="protein sequence ID" value="EAZ82822.1"/>
    <property type="molecule type" value="Genomic_DNA"/>
</dbReference>
<proteinExistence type="predicted"/>
<protein>
    <submittedName>
        <fullName evidence="1">Uncharacterized protein</fullName>
    </submittedName>
</protein>
<dbReference type="EMBL" id="CM001023">
    <property type="protein sequence ID" value="EAZ82822.1"/>
    <property type="molecule type" value="Genomic_DNA"/>
</dbReference>
<comment type="caution">
    <text evidence="1">The sequence shown here is derived from an EMBL/GenBank/DDBJ whole genome shotgun (WGS) entry which is preliminary data.</text>
</comment>
<dbReference type="STRING" id="388413.ALPR1_11415"/>
<dbReference type="OrthoDB" id="787755at2"/>
<name>A3HSK4_9BACT</name>
<keyword evidence="2" id="KW-1185">Reference proteome</keyword>
<organism evidence="1 2">
    <name type="scientific">Algoriphagus machipongonensis</name>
    <dbReference type="NCBI Taxonomy" id="388413"/>
    <lineage>
        <taxon>Bacteria</taxon>
        <taxon>Pseudomonadati</taxon>
        <taxon>Bacteroidota</taxon>
        <taxon>Cytophagia</taxon>
        <taxon>Cytophagales</taxon>
        <taxon>Cyclobacteriaceae</taxon>
        <taxon>Algoriphagus</taxon>
    </lineage>
</organism>
<sequence>MQDKQNLAGFDMVLSLSQSTINYQFQQLFKRKHIHNQWNVLVGNVLDPKGEKPFHLEGEEDDLKKKIEQWMSLQNQISEAQKADNWEEVGKLVSKLKSEGLNFDFAWQAKLKPPTIEFINKDTQNVTLEINFSSGTLYYRPGGVTSAISTYEVNDWVYSFTCPIGRLKIKKSQMLMDADDEMELILRNSGLSESDFRIESLFLNFENANISNFDKSKSKFSIEDAVPLQIAIESYFNQVLPGTDHPYVLGYGVTRPKINSQEAMFQPTSLEYSTSFSEKVNSKKPVPGQYSGFNFLMMLHGKDPVKSQNTGILSTSLIELGKDSTSTTDGVFAIQKSHFKDYLTSLDSYVASIFSEQKDVEVENGGFQQINDLFVMKAHCNTKHIDDEINTTYTLVRMPIENVDRGIKVTYQFKVNIDVHIHIGKWDIYDVTLSTSGKYTYGNQINKPGKTGIMEFTIINGEQGRFDLENGLEAPIIAFDNNTSIIGDTFLSALLDILMFIFAWPLKIVQGIVNQIAVDLGKENVNIQNQKIEELRQLDMLNQTNKVILPLGKTYAYKNLRLLEDKSLVAYDISYAPVLEKQS</sequence>
<dbReference type="eggNOG" id="ENOG50336G5">
    <property type="taxonomic scope" value="Bacteria"/>
</dbReference>
<accession>A3HSK4</accession>
<dbReference type="HOGENOM" id="CLU_467445_0_0_10"/>